<dbReference type="AlphaFoldDB" id="A0A0P6X5Z5"/>
<keyword evidence="1" id="KW-0812">Transmembrane</keyword>
<keyword evidence="1" id="KW-0472">Membrane</keyword>
<dbReference type="RefSeq" id="WP_062422226.1">
    <property type="nucleotide sequence ID" value="NZ_BBYA01000010.1"/>
</dbReference>
<evidence type="ECO:0000313" key="3">
    <source>
        <dbReference type="Proteomes" id="UP000050430"/>
    </source>
</evidence>
<comment type="caution">
    <text evidence="2">The sequence shown here is derived from an EMBL/GenBank/DDBJ whole genome shotgun (WGS) entry which is preliminary data.</text>
</comment>
<dbReference type="Proteomes" id="UP000050430">
    <property type="component" value="Unassembled WGS sequence"/>
</dbReference>
<evidence type="ECO:0000313" key="2">
    <source>
        <dbReference type="EMBL" id="KPL70351.1"/>
    </source>
</evidence>
<feature type="transmembrane region" description="Helical" evidence="1">
    <location>
        <begin position="75"/>
        <end position="94"/>
    </location>
</feature>
<feature type="transmembrane region" description="Helical" evidence="1">
    <location>
        <begin position="33"/>
        <end position="63"/>
    </location>
</feature>
<name>A0A0P6X5Z5_9CHLR</name>
<evidence type="ECO:0000256" key="1">
    <source>
        <dbReference type="SAM" id="Phobius"/>
    </source>
</evidence>
<accession>A0A0P6X5Z5</accession>
<keyword evidence="1" id="KW-1133">Transmembrane helix</keyword>
<keyword evidence="3" id="KW-1185">Reference proteome</keyword>
<sequence length="107" mass="11210">MRQFSNTLFGLALSSALLMKSFAIQDELVGLAVFSVLLSAILTNFMWIRSIGIAGISGLSLVYMKLGGSSLPGTILTVITAVLLSSAVLLAIFADLSNSKQGEKKTG</sequence>
<reference evidence="2 3" key="1">
    <citation type="submission" date="2015-07" db="EMBL/GenBank/DDBJ databases">
        <title>Genome sequence of Leptolinea tardivitalis DSM 16556.</title>
        <authorList>
            <person name="Hemp J."/>
            <person name="Ward L.M."/>
            <person name="Pace L.A."/>
            <person name="Fischer W.W."/>
        </authorList>
    </citation>
    <scope>NUCLEOTIDE SEQUENCE [LARGE SCALE GENOMIC DNA]</scope>
    <source>
        <strain evidence="2 3">YMTK-2</strain>
    </source>
</reference>
<protein>
    <submittedName>
        <fullName evidence="2">Uncharacterized protein</fullName>
    </submittedName>
</protein>
<organism evidence="2 3">
    <name type="scientific">Leptolinea tardivitalis</name>
    <dbReference type="NCBI Taxonomy" id="229920"/>
    <lineage>
        <taxon>Bacteria</taxon>
        <taxon>Bacillati</taxon>
        <taxon>Chloroflexota</taxon>
        <taxon>Anaerolineae</taxon>
        <taxon>Anaerolineales</taxon>
        <taxon>Anaerolineaceae</taxon>
        <taxon>Leptolinea</taxon>
    </lineage>
</organism>
<proteinExistence type="predicted"/>
<dbReference type="EMBL" id="LGCK01000014">
    <property type="protein sequence ID" value="KPL70351.1"/>
    <property type="molecule type" value="Genomic_DNA"/>
</dbReference>
<gene>
    <name evidence="2" type="ORF">ADM99_14425</name>
</gene>